<organism evidence="4 5">
    <name type="scientific">Thalassobaculum fulvum</name>
    <dbReference type="NCBI Taxonomy" id="1633335"/>
    <lineage>
        <taxon>Bacteria</taxon>
        <taxon>Pseudomonadati</taxon>
        <taxon>Pseudomonadota</taxon>
        <taxon>Alphaproteobacteria</taxon>
        <taxon>Rhodospirillales</taxon>
        <taxon>Thalassobaculaceae</taxon>
        <taxon>Thalassobaculum</taxon>
    </lineage>
</organism>
<name>A0A918XT74_9PROT</name>
<keyword evidence="2" id="KW-0274">FAD</keyword>
<dbReference type="SUPFAM" id="SSF55103">
    <property type="entry name" value="FAD-linked oxidases, C-terminal domain"/>
    <property type="match status" value="1"/>
</dbReference>
<dbReference type="InterPro" id="IPR006094">
    <property type="entry name" value="Oxid_FAD_bind_N"/>
</dbReference>
<sequence length="402" mass="41307">MTTFRPDTAEQARDVVAWAVSEETPVEIVSRASKRAVGRPMQTGHTLDLSGLSGIGLYEPEELICQAGPGTPVAEIEAALAEQRQMLAFEPMDLGVLLTGEAGKGSIGGVFAANLAGPRRIKAGAARDHLLGFTAVTGRGETVKSGGRVVKNVTGYDLSKIVCGSWGTLAALTDLTFKVLPAPEHETTLVISGLDEETAVRAMSAAMGSPHEVSSAAHLPFAIGAGDVAGPATCIRLEGFGPSVAARAAALEGELAGFGGSQGAVEGYLSRDLWRAIRDVEPLAAPADRPVWRLSVPPMAGPAVVLAIRSAVEGADHYYDWAGGLIWIALPPASDAHAGLVRSAVAGAATGHATLVRADESVRAAVPVFQPQDPGLAALAARIKASFDPLGILNPGRMTAGV</sequence>
<dbReference type="InterPro" id="IPR016164">
    <property type="entry name" value="FAD-linked_Oxase-like_C"/>
</dbReference>
<feature type="domain" description="FAD-binding PCMH-type" evidence="3">
    <location>
        <begin position="1"/>
        <end position="182"/>
    </location>
</feature>
<dbReference type="SUPFAM" id="SSF56176">
    <property type="entry name" value="FAD-binding/transporter-associated domain-like"/>
    <property type="match status" value="1"/>
</dbReference>
<dbReference type="EMBL" id="BMZS01000005">
    <property type="protein sequence ID" value="GHD52122.1"/>
    <property type="molecule type" value="Genomic_DNA"/>
</dbReference>
<comment type="caution">
    <text evidence="4">The sequence shown here is derived from an EMBL/GenBank/DDBJ whole genome shotgun (WGS) entry which is preliminary data.</text>
</comment>
<dbReference type="RefSeq" id="WP_189990444.1">
    <property type="nucleotide sequence ID" value="NZ_BMZS01000005.1"/>
</dbReference>
<dbReference type="PANTHER" id="PTHR11748:SF103">
    <property type="entry name" value="GLYCOLATE OXIDASE SUBUNIT GLCE"/>
    <property type="match status" value="1"/>
</dbReference>
<dbReference type="InterPro" id="IPR016166">
    <property type="entry name" value="FAD-bd_PCMH"/>
</dbReference>
<evidence type="ECO:0000259" key="3">
    <source>
        <dbReference type="PROSITE" id="PS51387"/>
    </source>
</evidence>
<dbReference type="InterPro" id="IPR016169">
    <property type="entry name" value="FAD-bd_PCMH_sub2"/>
</dbReference>
<accession>A0A918XT74</accession>
<keyword evidence="5" id="KW-1185">Reference proteome</keyword>
<dbReference type="Gene3D" id="3.30.465.10">
    <property type="match status" value="1"/>
</dbReference>
<dbReference type="PROSITE" id="PS51387">
    <property type="entry name" value="FAD_PCMH"/>
    <property type="match status" value="1"/>
</dbReference>
<reference evidence="4" key="2">
    <citation type="submission" date="2020-09" db="EMBL/GenBank/DDBJ databases">
        <authorList>
            <person name="Sun Q."/>
            <person name="Kim S."/>
        </authorList>
    </citation>
    <scope>NUCLEOTIDE SEQUENCE</scope>
    <source>
        <strain evidence="4">KCTC 42651</strain>
    </source>
</reference>
<evidence type="ECO:0000313" key="4">
    <source>
        <dbReference type="EMBL" id="GHD52122.1"/>
    </source>
</evidence>
<reference evidence="4" key="1">
    <citation type="journal article" date="2014" name="Int. J. Syst. Evol. Microbiol.">
        <title>Complete genome sequence of Corynebacterium casei LMG S-19264T (=DSM 44701T), isolated from a smear-ripened cheese.</title>
        <authorList>
            <consortium name="US DOE Joint Genome Institute (JGI-PGF)"/>
            <person name="Walter F."/>
            <person name="Albersmeier A."/>
            <person name="Kalinowski J."/>
            <person name="Ruckert C."/>
        </authorList>
    </citation>
    <scope>NUCLEOTIDE SEQUENCE</scope>
    <source>
        <strain evidence="4">KCTC 42651</strain>
    </source>
</reference>
<proteinExistence type="predicted"/>
<keyword evidence="1" id="KW-0285">Flavoprotein</keyword>
<dbReference type="AlphaFoldDB" id="A0A918XT74"/>
<protein>
    <submittedName>
        <fullName evidence="4">2-hydroxy-acid oxidase</fullName>
    </submittedName>
</protein>
<evidence type="ECO:0000256" key="1">
    <source>
        <dbReference type="ARBA" id="ARBA00022630"/>
    </source>
</evidence>
<evidence type="ECO:0000256" key="2">
    <source>
        <dbReference type="ARBA" id="ARBA00022827"/>
    </source>
</evidence>
<gene>
    <name evidence="4" type="ORF">GCM10017083_27380</name>
</gene>
<dbReference type="InterPro" id="IPR036318">
    <property type="entry name" value="FAD-bd_PCMH-like_sf"/>
</dbReference>
<dbReference type="Proteomes" id="UP000630353">
    <property type="component" value="Unassembled WGS sequence"/>
</dbReference>
<dbReference type="Pfam" id="PF01565">
    <property type="entry name" value="FAD_binding_4"/>
    <property type="match status" value="1"/>
</dbReference>
<evidence type="ECO:0000313" key="5">
    <source>
        <dbReference type="Proteomes" id="UP000630353"/>
    </source>
</evidence>
<dbReference type="GO" id="GO:0003824">
    <property type="term" value="F:catalytic activity"/>
    <property type="evidence" value="ECO:0007669"/>
    <property type="project" value="InterPro"/>
</dbReference>
<dbReference type="PANTHER" id="PTHR11748">
    <property type="entry name" value="D-LACTATE DEHYDROGENASE"/>
    <property type="match status" value="1"/>
</dbReference>
<dbReference type="GO" id="GO:0071949">
    <property type="term" value="F:FAD binding"/>
    <property type="evidence" value="ECO:0007669"/>
    <property type="project" value="InterPro"/>
</dbReference>